<dbReference type="EMBL" id="UZAU01000053">
    <property type="status" value="NOT_ANNOTATED_CDS"/>
    <property type="molecule type" value="Genomic_DNA"/>
</dbReference>
<name>A0A803NIZ5_CANSA</name>
<evidence type="ECO:0000313" key="2">
    <source>
        <dbReference type="Proteomes" id="UP000596661"/>
    </source>
</evidence>
<evidence type="ECO:0000313" key="1">
    <source>
        <dbReference type="EnsemblPlants" id="cds.evm.model.01.1908"/>
    </source>
</evidence>
<proteinExistence type="predicted"/>
<accession>A0A803NIZ5</accession>
<reference evidence="1" key="1">
    <citation type="submission" date="2018-11" db="EMBL/GenBank/DDBJ databases">
        <authorList>
            <person name="Grassa J C."/>
        </authorList>
    </citation>
    <scope>NUCLEOTIDE SEQUENCE [LARGE SCALE GENOMIC DNA]</scope>
</reference>
<organism evidence="1 2">
    <name type="scientific">Cannabis sativa</name>
    <name type="common">Hemp</name>
    <name type="synonym">Marijuana</name>
    <dbReference type="NCBI Taxonomy" id="3483"/>
    <lineage>
        <taxon>Eukaryota</taxon>
        <taxon>Viridiplantae</taxon>
        <taxon>Streptophyta</taxon>
        <taxon>Embryophyta</taxon>
        <taxon>Tracheophyta</taxon>
        <taxon>Spermatophyta</taxon>
        <taxon>Magnoliopsida</taxon>
        <taxon>eudicotyledons</taxon>
        <taxon>Gunneridae</taxon>
        <taxon>Pentapetalae</taxon>
        <taxon>rosids</taxon>
        <taxon>fabids</taxon>
        <taxon>Rosales</taxon>
        <taxon>Cannabaceae</taxon>
        <taxon>Cannabis</taxon>
    </lineage>
</organism>
<dbReference type="Gramene" id="evm.model.01.1908">
    <property type="protein sequence ID" value="cds.evm.model.01.1908"/>
    <property type="gene ID" value="evm.TU.01.1908"/>
</dbReference>
<sequence length="215" mass="23668">MDDTFAMLDSLNSPWVPATDFLTVLVSPEGPTKETVAEPKVDVFLANPTIPLTPTNPDDERVQLWIAKHNYAIDEQSKEDVWNLNLDPMTDWFSSLLGSSLVPLASKMVSHFAADLVQLPTRRFASCASSNPIYQVQDMGLALTSITAEAGCLSKNLIDQGYVVAKHGGIWGMLKKVKEAGEQKETLHNDILVEKALKEREQKAAEEARTTLKAS</sequence>
<dbReference type="EnsemblPlants" id="evm.model.01.1908">
    <property type="protein sequence ID" value="cds.evm.model.01.1908"/>
    <property type="gene ID" value="evm.TU.01.1908"/>
</dbReference>
<dbReference type="Proteomes" id="UP000596661">
    <property type="component" value="Chromosome 1"/>
</dbReference>
<protein>
    <submittedName>
        <fullName evidence="1">Uncharacterized protein</fullName>
    </submittedName>
</protein>
<dbReference type="AlphaFoldDB" id="A0A803NIZ5"/>
<keyword evidence="2" id="KW-1185">Reference proteome</keyword>
<reference evidence="1" key="2">
    <citation type="submission" date="2021-03" db="UniProtKB">
        <authorList>
            <consortium name="EnsemblPlants"/>
        </authorList>
    </citation>
    <scope>IDENTIFICATION</scope>
</reference>